<accession>A0A3A8EPD9</accession>
<gene>
    <name evidence="1" type="ORF">D7V20_13555</name>
</gene>
<evidence type="ECO:0000313" key="2">
    <source>
        <dbReference type="Proteomes" id="UP000280405"/>
    </source>
</evidence>
<dbReference type="InterPro" id="IPR010260">
    <property type="entry name" value="AlpA"/>
</dbReference>
<proteinExistence type="predicted"/>
<reference evidence="1 2" key="1">
    <citation type="submission" date="2018-09" db="EMBL/GenBank/DDBJ databases">
        <title>The draft genome of Acinetobacter spp. strains.</title>
        <authorList>
            <person name="Qin J."/>
            <person name="Feng Y."/>
            <person name="Zong Z."/>
        </authorList>
    </citation>
    <scope>NUCLEOTIDE SEQUENCE [LARGE SCALE GENOMIC DNA]</scope>
    <source>
        <strain evidence="1 2">WCHAc060115</strain>
    </source>
</reference>
<dbReference type="OrthoDB" id="8455288at2"/>
<dbReference type="RefSeq" id="WP_120384726.1">
    <property type="nucleotide sequence ID" value="NZ_RAXT01000035.1"/>
</dbReference>
<dbReference type="PANTHER" id="PTHR36154:SF1">
    <property type="entry name" value="DNA-BINDING TRANSCRIPTIONAL ACTIVATOR ALPA"/>
    <property type="match status" value="1"/>
</dbReference>
<dbReference type="InterPro" id="IPR052931">
    <property type="entry name" value="Prophage_regulatory_activator"/>
</dbReference>
<dbReference type="Pfam" id="PF05930">
    <property type="entry name" value="Phage_AlpA"/>
    <property type="match status" value="1"/>
</dbReference>
<dbReference type="Gene3D" id="1.10.238.160">
    <property type="match status" value="1"/>
</dbReference>
<dbReference type="PANTHER" id="PTHR36154">
    <property type="entry name" value="DNA-BINDING TRANSCRIPTIONAL ACTIVATOR ALPA"/>
    <property type="match status" value="1"/>
</dbReference>
<comment type="caution">
    <text evidence="1">The sequence shown here is derived from an EMBL/GenBank/DDBJ whole genome shotgun (WGS) entry which is preliminary data.</text>
</comment>
<keyword evidence="2" id="KW-1185">Reference proteome</keyword>
<evidence type="ECO:0000313" key="1">
    <source>
        <dbReference type="EMBL" id="RKG36747.1"/>
    </source>
</evidence>
<protein>
    <submittedName>
        <fullName evidence="1">AlpA family transcriptional regulator</fullName>
    </submittedName>
</protein>
<dbReference type="Proteomes" id="UP000280405">
    <property type="component" value="Unassembled WGS sequence"/>
</dbReference>
<organism evidence="1 2">
    <name type="scientific">Acinetobacter rongchengensis</name>
    <dbReference type="NCBI Taxonomy" id="2419601"/>
    <lineage>
        <taxon>Bacteria</taxon>
        <taxon>Pseudomonadati</taxon>
        <taxon>Pseudomonadota</taxon>
        <taxon>Gammaproteobacteria</taxon>
        <taxon>Moraxellales</taxon>
        <taxon>Moraxellaceae</taxon>
        <taxon>Acinetobacter</taxon>
    </lineage>
</organism>
<name>A0A3A8EPD9_9GAMM</name>
<sequence length="75" mass="8630">MYLSDDQVFHMNQIIRIKEVIAVTGVSRSVIYEKLNPQSKCYDATFPKPIKLSVSCVGWSALEVNQWIERKLASR</sequence>
<dbReference type="AlphaFoldDB" id="A0A3A8EPD9"/>
<dbReference type="EMBL" id="RAXT01000035">
    <property type="protein sequence ID" value="RKG36747.1"/>
    <property type="molecule type" value="Genomic_DNA"/>
</dbReference>